<dbReference type="EMBL" id="JAQQWK010000001">
    <property type="protein sequence ID" value="KAK8055609.1"/>
    <property type="molecule type" value="Genomic_DNA"/>
</dbReference>
<evidence type="ECO:0000313" key="2">
    <source>
        <dbReference type="Proteomes" id="UP001444661"/>
    </source>
</evidence>
<protein>
    <submittedName>
        <fullName evidence="1">Uncharacterized protein</fullName>
    </submittedName>
</protein>
<sequence length="63" mass="7225">MDIILFRSHPGLLPRRRHHRRSPFQLTPQLVGLLGFGHIQLLPTIAVNPQGCHLLVMRRVEAL</sequence>
<reference evidence="1 2" key="1">
    <citation type="submission" date="2023-01" db="EMBL/GenBank/DDBJ databases">
        <title>Analysis of 21 Apiospora genomes using comparative genomics revels a genus with tremendous synthesis potential of carbohydrate active enzymes and secondary metabolites.</title>
        <authorList>
            <person name="Sorensen T."/>
        </authorList>
    </citation>
    <scope>NUCLEOTIDE SEQUENCE [LARGE SCALE GENOMIC DNA]</scope>
    <source>
        <strain evidence="1 2">CBS 33761</strain>
    </source>
</reference>
<accession>A0ABR1UCG8</accession>
<comment type="caution">
    <text evidence="1">The sequence shown here is derived from an EMBL/GenBank/DDBJ whole genome shotgun (WGS) entry which is preliminary data.</text>
</comment>
<name>A0ABR1UCG8_9PEZI</name>
<organism evidence="1 2">
    <name type="scientific">Apiospora rasikravindrae</name>
    <dbReference type="NCBI Taxonomy" id="990691"/>
    <lineage>
        <taxon>Eukaryota</taxon>
        <taxon>Fungi</taxon>
        <taxon>Dikarya</taxon>
        <taxon>Ascomycota</taxon>
        <taxon>Pezizomycotina</taxon>
        <taxon>Sordariomycetes</taxon>
        <taxon>Xylariomycetidae</taxon>
        <taxon>Amphisphaeriales</taxon>
        <taxon>Apiosporaceae</taxon>
        <taxon>Apiospora</taxon>
    </lineage>
</organism>
<keyword evidence="2" id="KW-1185">Reference proteome</keyword>
<evidence type="ECO:0000313" key="1">
    <source>
        <dbReference type="EMBL" id="KAK8055609.1"/>
    </source>
</evidence>
<gene>
    <name evidence="1" type="ORF">PG993_000836</name>
</gene>
<dbReference type="Proteomes" id="UP001444661">
    <property type="component" value="Unassembled WGS sequence"/>
</dbReference>
<proteinExistence type="predicted"/>